<evidence type="ECO:0000313" key="3">
    <source>
        <dbReference type="Proteomes" id="UP001562357"/>
    </source>
</evidence>
<protein>
    <submittedName>
        <fullName evidence="2">Uncharacterized protein</fullName>
    </submittedName>
</protein>
<evidence type="ECO:0000313" key="2">
    <source>
        <dbReference type="EMBL" id="GAB0132039.1"/>
    </source>
</evidence>
<proteinExistence type="predicted"/>
<dbReference type="Proteomes" id="UP001562357">
    <property type="component" value="Unassembled WGS sequence"/>
</dbReference>
<keyword evidence="3" id="KW-1185">Reference proteome</keyword>
<feature type="chain" id="PRO_5045315062" evidence="1">
    <location>
        <begin position="23"/>
        <end position="159"/>
    </location>
</feature>
<organism evidence="2 3">
    <name type="scientific">Epichloe bromicola</name>
    <dbReference type="NCBI Taxonomy" id="79588"/>
    <lineage>
        <taxon>Eukaryota</taxon>
        <taxon>Fungi</taxon>
        <taxon>Dikarya</taxon>
        <taxon>Ascomycota</taxon>
        <taxon>Pezizomycotina</taxon>
        <taxon>Sordariomycetes</taxon>
        <taxon>Hypocreomycetidae</taxon>
        <taxon>Hypocreales</taxon>
        <taxon>Clavicipitaceae</taxon>
        <taxon>Epichloe</taxon>
    </lineage>
</organism>
<gene>
    <name evidence="2" type="primary">g489</name>
    <name evidence="2" type="ORF">EsDP_00000489</name>
</gene>
<name>A0ABQ0CF33_9HYPO</name>
<feature type="signal peptide" evidence="1">
    <location>
        <begin position="1"/>
        <end position="22"/>
    </location>
</feature>
<comment type="caution">
    <text evidence="2">The sequence shown here is derived from an EMBL/GenBank/DDBJ whole genome shotgun (WGS) entry which is preliminary data.</text>
</comment>
<reference evidence="3" key="1">
    <citation type="submission" date="2024-06" db="EMBL/GenBank/DDBJ databases">
        <title>Draft Genome Sequences of Epichloe bromicola Strains Isolated from Elymus ciliaris.</title>
        <authorList>
            <consortium name="Epichloe bromicola genome sequencing consortium"/>
            <person name="Miura A."/>
            <person name="Imano S."/>
            <person name="Ashida A."/>
            <person name="Sato I."/>
            <person name="Chiba S."/>
            <person name="Tanaka A."/>
            <person name="Camagna M."/>
            <person name="Takemoto D."/>
        </authorList>
    </citation>
    <scope>NUCLEOTIDE SEQUENCE [LARGE SCALE GENOMIC DNA]</scope>
    <source>
        <strain evidence="3">DP</strain>
    </source>
</reference>
<sequence length="159" mass="17608">MKFLVSFGFFAGAMALATPVEGFSDSQADLSLQAISNVNTRQEPEAVSLDKRNGSKVWFKIPTNPDNYLREVLMHGLAVTYIMARNKAWEHGSSAAKYLCKAVMFVNATGRTLLIRVYTDDETPIKDLALKPGDFKMMANVAKYTGDIIKAYIYDLPSA</sequence>
<accession>A0ABQ0CF33</accession>
<keyword evidence="1" id="KW-0732">Signal</keyword>
<evidence type="ECO:0000256" key="1">
    <source>
        <dbReference type="SAM" id="SignalP"/>
    </source>
</evidence>
<dbReference type="EMBL" id="BAAFGZ010000009">
    <property type="protein sequence ID" value="GAB0132039.1"/>
    <property type="molecule type" value="Genomic_DNA"/>
</dbReference>